<dbReference type="SUPFAM" id="SSF160631">
    <property type="entry name" value="SMI1/KNR4-like"/>
    <property type="match status" value="1"/>
</dbReference>
<dbReference type="Pfam" id="PF09346">
    <property type="entry name" value="SMI1_KNR4"/>
    <property type="match status" value="1"/>
</dbReference>
<name>A0A6A8AA31_9HYPH</name>
<evidence type="ECO:0000259" key="1">
    <source>
        <dbReference type="SMART" id="SM00860"/>
    </source>
</evidence>
<dbReference type="SMART" id="SM00860">
    <property type="entry name" value="SMI1_KNR4"/>
    <property type="match status" value="1"/>
</dbReference>
<organism evidence="2 3">
    <name type="scientific">Endobacterium cereale</name>
    <dbReference type="NCBI Taxonomy" id="2663029"/>
    <lineage>
        <taxon>Bacteria</taxon>
        <taxon>Pseudomonadati</taxon>
        <taxon>Pseudomonadota</taxon>
        <taxon>Alphaproteobacteria</taxon>
        <taxon>Hyphomicrobiales</taxon>
        <taxon>Rhizobiaceae</taxon>
        <taxon>Endobacterium</taxon>
    </lineage>
</organism>
<protein>
    <recommendedName>
        <fullName evidence="1">Knr4/Smi1-like domain-containing protein</fullName>
    </recommendedName>
</protein>
<dbReference type="RefSeq" id="WP_153353983.1">
    <property type="nucleotide sequence ID" value="NZ_WIXI01000041.1"/>
</dbReference>
<dbReference type="Proteomes" id="UP000435138">
    <property type="component" value="Unassembled WGS sequence"/>
</dbReference>
<dbReference type="Gene3D" id="3.40.1580.10">
    <property type="entry name" value="SMI1/KNR4-like"/>
    <property type="match status" value="1"/>
</dbReference>
<evidence type="ECO:0000313" key="3">
    <source>
        <dbReference type="Proteomes" id="UP000435138"/>
    </source>
</evidence>
<dbReference type="EMBL" id="WIXI01000041">
    <property type="protein sequence ID" value="MQY46490.1"/>
    <property type="molecule type" value="Genomic_DNA"/>
</dbReference>
<dbReference type="AlphaFoldDB" id="A0A6A8AA31"/>
<accession>A0A6A8AA31</accession>
<comment type="caution">
    <text evidence="2">The sequence shown here is derived from an EMBL/GenBank/DDBJ whole genome shotgun (WGS) entry which is preliminary data.</text>
</comment>
<keyword evidence="3" id="KW-1185">Reference proteome</keyword>
<evidence type="ECO:0000313" key="2">
    <source>
        <dbReference type="EMBL" id="MQY46490.1"/>
    </source>
</evidence>
<feature type="domain" description="Knr4/Smi1-like" evidence="1">
    <location>
        <begin position="14"/>
        <end position="173"/>
    </location>
</feature>
<dbReference type="InterPro" id="IPR018958">
    <property type="entry name" value="Knr4/Smi1-like_dom"/>
</dbReference>
<proteinExistence type="predicted"/>
<dbReference type="InterPro" id="IPR037883">
    <property type="entry name" value="Knr4/Smi1-like_sf"/>
</dbReference>
<reference evidence="2 3" key="1">
    <citation type="submission" date="2019-11" db="EMBL/GenBank/DDBJ databases">
        <title>Genome analysis of Rhizobacterium cereale a novel genus and species isolated from maize roots in North Spain.</title>
        <authorList>
            <person name="Menendez E."/>
            <person name="Flores-Felix J.D."/>
            <person name="Ramirez-Bahena M.-H."/>
            <person name="Igual J.M."/>
            <person name="Garcia-Fraile P."/>
            <person name="Peix A."/>
            <person name="Velazquez E."/>
        </authorList>
    </citation>
    <scope>NUCLEOTIDE SEQUENCE [LARGE SCALE GENOMIC DNA]</scope>
    <source>
        <strain evidence="2 3">RZME27</strain>
    </source>
</reference>
<sequence>MFKLPEYAKSRQSSASAVELDRIESTLSCKLPADYREFLETCNGASINMPPDNMGAAVRVEWLRSEDLSEAAFAEVAEYETTYFIVTIWPVENVISEMEQFFVHGDQSLGFLPRHYLPISHDNGGSDYVIDISDGPQRGYVYLWPVNMNVSFGGTHNEHIGFVAKSFTEFVTEKIIPPPEDW</sequence>
<gene>
    <name evidence="2" type="ORF">GAO09_10575</name>
</gene>